<evidence type="ECO:0000313" key="1">
    <source>
        <dbReference type="EMBL" id="CCC46420.1"/>
    </source>
</evidence>
<dbReference type="PANTHER" id="PTHR13391">
    <property type="entry name" value="MITOCHONDRIAL DISTRIBUTION REGULATOR MISATO"/>
    <property type="match status" value="1"/>
</dbReference>
<protein>
    <recommendedName>
        <fullName evidence="2">DML1/Misato tubulin domain-containing protein</fullName>
    </recommendedName>
</protein>
<dbReference type="Gene3D" id="3.40.50.1440">
    <property type="entry name" value="Tubulin/FtsZ, GTPase domain"/>
    <property type="match status" value="1"/>
</dbReference>
<name>G0TR56_TRYVY</name>
<dbReference type="GO" id="GO:0005737">
    <property type="term" value="C:cytoplasm"/>
    <property type="evidence" value="ECO:0007669"/>
    <property type="project" value="TreeGrafter"/>
</dbReference>
<dbReference type="PANTHER" id="PTHR13391:SF0">
    <property type="entry name" value="PROTEIN MISATO HOMOLOG 1"/>
    <property type="match status" value="1"/>
</dbReference>
<proteinExistence type="predicted"/>
<dbReference type="InterPro" id="IPR049942">
    <property type="entry name" value="DML1/Misato"/>
</dbReference>
<dbReference type="InterPro" id="IPR036525">
    <property type="entry name" value="Tubulin/FtsZ_GTPase_sf"/>
</dbReference>
<dbReference type="GO" id="GO:0007005">
    <property type="term" value="P:mitochondrion organization"/>
    <property type="evidence" value="ECO:0007669"/>
    <property type="project" value="InterPro"/>
</dbReference>
<reference evidence="1" key="1">
    <citation type="journal article" date="2012" name="Proc. Natl. Acad. Sci. U.S.A.">
        <title>Antigenic diversity is generated by distinct evolutionary mechanisms in African trypanosome species.</title>
        <authorList>
            <person name="Jackson A.P."/>
            <person name="Berry A."/>
            <person name="Aslett M."/>
            <person name="Allison H.C."/>
            <person name="Burton P."/>
            <person name="Vavrova-Anderson J."/>
            <person name="Brown R."/>
            <person name="Browne H."/>
            <person name="Corton N."/>
            <person name="Hauser H."/>
            <person name="Gamble J."/>
            <person name="Gilderthorp R."/>
            <person name="Marcello L."/>
            <person name="McQuillan J."/>
            <person name="Otto T.D."/>
            <person name="Quail M.A."/>
            <person name="Sanders M.J."/>
            <person name="van Tonder A."/>
            <person name="Ginger M.L."/>
            <person name="Field M.C."/>
            <person name="Barry J.D."/>
            <person name="Hertz-Fowler C."/>
            <person name="Berriman M."/>
        </authorList>
    </citation>
    <scope>NUCLEOTIDE SEQUENCE</scope>
    <source>
        <strain evidence="1">Y486</strain>
    </source>
</reference>
<evidence type="ECO:0008006" key="2">
    <source>
        <dbReference type="Google" id="ProtNLM"/>
    </source>
</evidence>
<dbReference type="EMBL" id="HE573017">
    <property type="protein sequence ID" value="CCC46420.1"/>
    <property type="molecule type" value="Genomic_DNA"/>
</dbReference>
<dbReference type="AlphaFoldDB" id="G0TR56"/>
<dbReference type="VEuPathDB" id="TriTrypDB:TvY486_0100680"/>
<gene>
    <name evidence="1" type="ORF">TVY486_0100680</name>
</gene>
<organism evidence="1">
    <name type="scientific">Trypanosoma vivax (strain Y486)</name>
    <dbReference type="NCBI Taxonomy" id="1055687"/>
    <lineage>
        <taxon>Eukaryota</taxon>
        <taxon>Discoba</taxon>
        <taxon>Euglenozoa</taxon>
        <taxon>Kinetoplastea</taxon>
        <taxon>Metakinetoplastina</taxon>
        <taxon>Trypanosomatida</taxon>
        <taxon>Trypanosomatidae</taxon>
        <taxon>Trypanosoma</taxon>
        <taxon>Duttonella</taxon>
    </lineage>
</organism>
<accession>G0TR56</accession>
<dbReference type="SUPFAM" id="SSF52490">
    <property type="entry name" value="Tubulin nucleotide-binding domain-like"/>
    <property type="match status" value="1"/>
</dbReference>
<sequence length="731" mass="81394">MTSNLIALTFHTTYGRRAHALLRSICIESTYRGSPTLPCAFQEFVVPLFISGTIRNISLPSWGRDFVVVPLPFLWRELVGKGGEVARTRRACSVQMTERELITLALGNYATLVAAQWANGTTCYDVTRPTLYTERSIGAVCGGVVSDQLDGCFDSKVVRVPRLVMLDGPHATKLKLPRKTITENAVDGMEEEVEFHDDEDDNEEDEIEHHGNCLYTSYSADGVAEEQWKPLAHHCGLRGDPLEEEEESQRQCRPTLFCDPESCRGIPKGQSRMPLGTIKRQLFCEKDSLVPWWQYIRGGVSSDSLHVLHPLHSMSGTNVASGSDLSLLHNFGFGMSQLRSSCCKDIAGVLESLRRQLEDADTMQGMQCFIDGDSAFGGAAFNVLEEFWEDAGPKVPVVLFTCFQQLPTEIAARDSEVDFASRRKDELCLNRLLATAHLSRHESAVYIPMELEQWQTSFTPSASGGRAPSWLQNDISTAQLVAALADSAIYGVRDNGTMKKERSAPAFHLQDWQAVVRPTRHLRVAAALASIPMHVRSSNPLQRDLWDFLEKHPLLFTTNNGSNAFFAPLTHAVTHGPQTDAGRVLGHTVALRGAGHLEDLTYSRHEALLRYALPLKTADYLPIITNNSYPISSTFPTDFVLPPELLASGSLQGIDVGSHVLSTYDSAPMIRSIVTEGENVLRRRRHLYEEAYNIDNDEWREVAEDVQQVHDDYYHPNDEDYGSNGSELEVD</sequence>